<sequence length="259" mass="29308">MEETLPLPNEACFVYILKGEGQPLSESENIVAKPEQVILSLCGLTAGSMISKQPKGIIDSIIVHFGKDLLHQVFQGTKPELWEDLETPVTQYVVQSASKSFVKHYFDGVLQLFKNKEALTENILKLKLKEIILLLLQSENAEDIKQIIKSLFSERTFTFKELIDAHINTTSSIENLAMVTNCSISTFNRRFKEVYKTTPNAYIVDKKIEKVATLLKVSQDSISNIGYECGFSSPEHLSRAFKKKYSVSPTIYRMNFSVK</sequence>
<dbReference type="PROSITE" id="PS00041">
    <property type="entry name" value="HTH_ARAC_FAMILY_1"/>
    <property type="match status" value="1"/>
</dbReference>
<dbReference type="InterPro" id="IPR018060">
    <property type="entry name" value="HTH_AraC"/>
</dbReference>
<dbReference type="SUPFAM" id="SSF46689">
    <property type="entry name" value="Homeodomain-like"/>
    <property type="match status" value="2"/>
</dbReference>
<comment type="caution">
    <text evidence="5">The sequence shown here is derived from an EMBL/GenBank/DDBJ whole genome shotgun (WGS) entry which is preliminary data.</text>
</comment>
<protein>
    <recommendedName>
        <fullName evidence="4">HTH araC/xylS-type domain-containing protein</fullName>
    </recommendedName>
</protein>
<evidence type="ECO:0000256" key="1">
    <source>
        <dbReference type="ARBA" id="ARBA00023015"/>
    </source>
</evidence>
<keyword evidence="2" id="KW-0238">DNA-binding</keyword>
<dbReference type="Pfam" id="PF22200">
    <property type="entry name" value="ExsA_N"/>
    <property type="match status" value="1"/>
</dbReference>
<reference evidence="5 6" key="1">
    <citation type="submission" date="2016-05" db="EMBL/GenBank/DDBJ databases">
        <title>Draft Genome Sequence of Algibacter sp. Strain SK-16 Isolated from the Surface Water of Aburatsubo Inlet.</title>
        <authorList>
            <person name="Wong S.-K."/>
            <person name="Yoshizawa S."/>
            <person name="Nakajima Y."/>
            <person name="Ogura Y."/>
            <person name="Tetsuya H."/>
            <person name="Hamasaki K."/>
        </authorList>
    </citation>
    <scope>NUCLEOTIDE SEQUENCE [LARGE SCALE GENOMIC DNA]</scope>
    <source>
        <strain evidence="5 6">SK-16</strain>
    </source>
</reference>
<organism evidence="5 6">
    <name type="scientific">Flavivirga aquatica</name>
    <dbReference type="NCBI Taxonomy" id="1849968"/>
    <lineage>
        <taxon>Bacteria</taxon>
        <taxon>Pseudomonadati</taxon>
        <taxon>Bacteroidota</taxon>
        <taxon>Flavobacteriia</taxon>
        <taxon>Flavobacteriales</taxon>
        <taxon>Flavobacteriaceae</taxon>
        <taxon>Flavivirga</taxon>
    </lineage>
</organism>
<evidence type="ECO:0000313" key="5">
    <source>
        <dbReference type="EMBL" id="OEK09557.1"/>
    </source>
</evidence>
<dbReference type="Proteomes" id="UP000095713">
    <property type="component" value="Unassembled WGS sequence"/>
</dbReference>
<evidence type="ECO:0000256" key="3">
    <source>
        <dbReference type="ARBA" id="ARBA00023163"/>
    </source>
</evidence>
<dbReference type="AlphaFoldDB" id="A0A1E5TDZ0"/>
<dbReference type="InterPro" id="IPR054015">
    <property type="entry name" value="ExsA-like_N"/>
</dbReference>
<accession>A0A1E5TDZ0</accession>
<dbReference type="GO" id="GO:0003700">
    <property type="term" value="F:DNA-binding transcription factor activity"/>
    <property type="evidence" value="ECO:0007669"/>
    <property type="project" value="InterPro"/>
</dbReference>
<evidence type="ECO:0000313" key="6">
    <source>
        <dbReference type="Proteomes" id="UP000095713"/>
    </source>
</evidence>
<dbReference type="InterPro" id="IPR009057">
    <property type="entry name" value="Homeodomain-like_sf"/>
</dbReference>
<dbReference type="SMART" id="SM00342">
    <property type="entry name" value="HTH_ARAC"/>
    <property type="match status" value="1"/>
</dbReference>
<dbReference type="PANTHER" id="PTHR43280:SF2">
    <property type="entry name" value="HTH-TYPE TRANSCRIPTIONAL REGULATOR EXSA"/>
    <property type="match status" value="1"/>
</dbReference>
<feature type="domain" description="HTH araC/xylS-type" evidence="4">
    <location>
        <begin position="157"/>
        <end position="255"/>
    </location>
</feature>
<dbReference type="PROSITE" id="PS01124">
    <property type="entry name" value="HTH_ARAC_FAMILY_2"/>
    <property type="match status" value="1"/>
</dbReference>
<dbReference type="PANTHER" id="PTHR43280">
    <property type="entry name" value="ARAC-FAMILY TRANSCRIPTIONAL REGULATOR"/>
    <property type="match status" value="1"/>
</dbReference>
<dbReference type="GO" id="GO:0043565">
    <property type="term" value="F:sequence-specific DNA binding"/>
    <property type="evidence" value="ECO:0007669"/>
    <property type="project" value="InterPro"/>
</dbReference>
<keyword evidence="1" id="KW-0805">Transcription regulation</keyword>
<evidence type="ECO:0000259" key="4">
    <source>
        <dbReference type="PROSITE" id="PS01124"/>
    </source>
</evidence>
<dbReference type="InterPro" id="IPR018062">
    <property type="entry name" value="HTH_AraC-typ_CS"/>
</dbReference>
<name>A0A1E5TDZ0_9FLAO</name>
<dbReference type="STRING" id="1849968.A8C32_12700"/>
<evidence type="ECO:0000256" key="2">
    <source>
        <dbReference type="ARBA" id="ARBA00023125"/>
    </source>
</evidence>
<keyword evidence="6" id="KW-1185">Reference proteome</keyword>
<keyword evidence="3" id="KW-0804">Transcription</keyword>
<proteinExistence type="predicted"/>
<dbReference type="Pfam" id="PF12833">
    <property type="entry name" value="HTH_18"/>
    <property type="match status" value="1"/>
</dbReference>
<dbReference type="Gene3D" id="1.10.10.60">
    <property type="entry name" value="Homeodomain-like"/>
    <property type="match status" value="1"/>
</dbReference>
<gene>
    <name evidence="5" type="ORF">A8C32_12700</name>
</gene>
<dbReference type="EMBL" id="MDJD01000007">
    <property type="protein sequence ID" value="OEK09557.1"/>
    <property type="molecule type" value="Genomic_DNA"/>
</dbReference>